<dbReference type="PRINTS" id="PR00080">
    <property type="entry name" value="SDRFAMILY"/>
</dbReference>
<dbReference type="SUPFAM" id="SSF51735">
    <property type="entry name" value="NAD(P)-binding Rossmann-fold domains"/>
    <property type="match status" value="1"/>
</dbReference>
<dbReference type="Pfam" id="PF00106">
    <property type="entry name" value="adh_short"/>
    <property type="match status" value="1"/>
</dbReference>
<organism evidence="4 5">
    <name type="scientific">Fodinibius halophilus</name>
    <dbReference type="NCBI Taxonomy" id="1736908"/>
    <lineage>
        <taxon>Bacteria</taxon>
        <taxon>Pseudomonadati</taxon>
        <taxon>Balneolota</taxon>
        <taxon>Balneolia</taxon>
        <taxon>Balneolales</taxon>
        <taxon>Balneolaceae</taxon>
        <taxon>Fodinibius</taxon>
    </lineage>
</organism>
<comment type="caution">
    <text evidence="4">The sequence shown here is derived from an EMBL/GenBank/DDBJ whole genome shotgun (WGS) entry which is preliminary data.</text>
</comment>
<gene>
    <name evidence="4" type="ORF">G3569_00020</name>
</gene>
<dbReference type="PRINTS" id="PR00081">
    <property type="entry name" value="GDHRDH"/>
</dbReference>
<dbReference type="Proteomes" id="UP000479132">
    <property type="component" value="Unassembled WGS sequence"/>
</dbReference>
<reference evidence="4 5" key="1">
    <citation type="submission" date="2020-02" db="EMBL/GenBank/DDBJ databases">
        <title>Aliifodinibius halophilus 2W32, complete genome.</title>
        <authorList>
            <person name="Li Y."/>
            <person name="Wu S."/>
        </authorList>
    </citation>
    <scope>NUCLEOTIDE SEQUENCE [LARGE SCALE GENOMIC DNA]</scope>
    <source>
        <strain evidence="4 5">2W32</strain>
    </source>
</reference>
<dbReference type="PANTHER" id="PTHR44196">
    <property type="entry name" value="DEHYDROGENASE/REDUCTASE SDR FAMILY MEMBER 7B"/>
    <property type="match status" value="1"/>
</dbReference>
<proteinExistence type="inferred from homology"/>
<keyword evidence="5" id="KW-1185">Reference proteome</keyword>
<dbReference type="Gene3D" id="3.40.50.720">
    <property type="entry name" value="NAD(P)-binding Rossmann-like Domain"/>
    <property type="match status" value="1"/>
</dbReference>
<dbReference type="EMBL" id="JAALLS010000001">
    <property type="protein sequence ID" value="NGP86719.1"/>
    <property type="molecule type" value="Genomic_DNA"/>
</dbReference>
<dbReference type="AlphaFoldDB" id="A0A6M1SYN6"/>
<comment type="similarity">
    <text evidence="1 3">Belongs to the short-chain dehydrogenases/reductases (SDR) family.</text>
</comment>
<evidence type="ECO:0000256" key="2">
    <source>
        <dbReference type="ARBA" id="ARBA00023002"/>
    </source>
</evidence>
<dbReference type="PANTHER" id="PTHR44196:SF1">
    <property type="entry name" value="DEHYDROGENASE_REDUCTASE SDR FAMILY MEMBER 7B"/>
    <property type="match status" value="1"/>
</dbReference>
<evidence type="ECO:0000313" key="4">
    <source>
        <dbReference type="EMBL" id="NGP86719.1"/>
    </source>
</evidence>
<dbReference type="GO" id="GO:0016020">
    <property type="term" value="C:membrane"/>
    <property type="evidence" value="ECO:0007669"/>
    <property type="project" value="TreeGrafter"/>
</dbReference>
<dbReference type="FunFam" id="3.40.50.720:FF:000047">
    <property type="entry name" value="NADP-dependent L-serine/L-allo-threonine dehydrogenase"/>
    <property type="match status" value="1"/>
</dbReference>
<accession>A0A6M1SYN6</accession>
<evidence type="ECO:0000256" key="3">
    <source>
        <dbReference type="RuleBase" id="RU000363"/>
    </source>
</evidence>
<name>A0A6M1SYN6_9BACT</name>
<dbReference type="GO" id="GO:0016616">
    <property type="term" value="F:oxidoreductase activity, acting on the CH-OH group of donors, NAD or NADP as acceptor"/>
    <property type="evidence" value="ECO:0007669"/>
    <property type="project" value="UniProtKB-ARBA"/>
</dbReference>
<dbReference type="InterPro" id="IPR036291">
    <property type="entry name" value="NAD(P)-bd_dom_sf"/>
</dbReference>
<evidence type="ECO:0000313" key="5">
    <source>
        <dbReference type="Proteomes" id="UP000479132"/>
    </source>
</evidence>
<sequence>MKLPSATAIVTGASRGLGSAIAAALIEKGAEVYGVSRDLDALHERQKKLGQNFAPVALDITDQGAIEEWIGQTFARGNAPDILVNNAGAGIFGAVDALPVERWEQMIEVNISGVFYLTRSLMPLMKDKKTSSHIINIGSILGTMGNPEMSAYCATKFGINGFSEALFKELRYEGIKVSCVNPGSIETDFFAESGIESHGNMLQPEDLANTVINLLKTPDNMLISDMTIRPLNPKKLGSK</sequence>
<dbReference type="CDD" id="cd05233">
    <property type="entry name" value="SDR_c"/>
    <property type="match status" value="1"/>
</dbReference>
<dbReference type="InterPro" id="IPR002347">
    <property type="entry name" value="SDR_fam"/>
</dbReference>
<evidence type="ECO:0000256" key="1">
    <source>
        <dbReference type="ARBA" id="ARBA00006484"/>
    </source>
</evidence>
<dbReference type="RefSeq" id="WP_165264795.1">
    <property type="nucleotide sequence ID" value="NZ_JAALLS010000001.1"/>
</dbReference>
<protein>
    <submittedName>
        <fullName evidence="4">SDR family NAD(P)-dependent oxidoreductase</fullName>
    </submittedName>
</protein>
<keyword evidence="2" id="KW-0560">Oxidoreductase</keyword>